<protein>
    <submittedName>
        <fullName evidence="1">Vesicle-associated protein 4-1</fullName>
    </submittedName>
</protein>
<dbReference type="STRING" id="906689.A0A2I0VV57"/>
<reference evidence="1 2" key="2">
    <citation type="journal article" date="2017" name="Nature">
        <title>The Apostasia genome and the evolution of orchids.</title>
        <authorList>
            <person name="Zhang G.Q."/>
            <person name="Liu K.W."/>
            <person name="Li Z."/>
            <person name="Lohaus R."/>
            <person name="Hsiao Y.Y."/>
            <person name="Niu S.C."/>
            <person name="Wang J.Y."/>
            <person name="Lin Y.C."/>
            <person name="Xu Q."/>
            <person name="Chen L.J."/>
            <person name="Yoshida K."/>
            <person name="Fujiwara S."/>
            <person name="Wang Z.W."/>
            <person name="Zhang Y.Q."/>
            <person name="Mitsuda N."/>
            <person name="Wang M."/>
            <person name="Liu G.H."/>
            <person name="Pecoraro L."/>
            <person name="Huang H.X."/>
            <person name="Xiao X.J."/>
            <person name="Lin M."/>
            <person name="Wu X.Y."/>
            <person name="Wu W.L."/>
            <person name="Chen Y.Y."/>
            <person name="Chang S.B."/>
            <person name="Sakamoto S."/>
            <person name="Ohme-Takagi M."/>
            <person name="Yagi M."/>
            <person name="Zeng S.J."/>
            <person name="Shen C.Y."/>
            <person name="Yeh C.M."/>
            <person name="Luo Y.B."/>
            <person name="Tsai W.C."/>
            <person name="Van de Peer Y."/>
            <person name="Liu Z.J."/>
        </authorList>
    </citation>
    <scope>NUCLEOTIDE SEQUENCE [LARGE SCALE GENOMIC DNA]</scope>
    <source>
        <tissue evidence="1">The whole plant</tissue>
    </source>
</reference>
<proteinExistence type="predicted"/>
<evidence type="ECO:0000313" key="1">
    <source>
        <dbReference type="EMBL" id="PKU67292.1"/>
    </source>
</evidence>
<dbReference type="AlphaFoldDB" id="A0A2I0VV57"/>
<dbReference type="EMBL" id="KZ503211">
    <property type="protein sequence ID" value="PKU67292.1"/>
    <property type="molecule type" value="Genomic_DNA"/>
</dbReference>
<gene>
    <name evidence="1" type="primary">PVA41</name>
    <name evidence="1" type="ORF">MA16_Dca021244</name>
</gene>
<evidence type="ECO:0000313" key="2">
    <source>
        <dbReference type="Proteomes" id="UP000233837"/>
    </source>
</evidence>
<organism evidence="1 2">
    <name type="scientific">Dendrobium catenatum</name>
    <dbReference type="NCBI Taxonomy" id="906689"/>
    <lineage>
        <taxon>Eukaryota</taxon>
        <taxon>Viridiplantae</taxon>
        <taxon>Streptophyta</taxon>
        <taxon>Embryophyta</taxon>
        <taxon>Tracheophyta</taxon>
        <taxon>Spermatophyta</taxon>
        <taxon>Magnoliopsida</taxon>
        <taxon>Liliopsida</taxon>
        <taxon>Asparagales</taxon>
        <taxon>Orchidaceae</taxon>
        <taxon>Epidendroideae</taxon>
        <taxon>Malaxideae</taxon>
        <taxon>Dendrobiinae</taxon>
        <taxon>Dendrobium</taxon>
    </lineage>
</organism>
<reference evidence="1 2" key="1">
    <citation type="journal article" date="2016" name="Sci. Rep.">
        <title>The Dendrobium catenatum Lindl. genome sequence provides insights into polysaccharide synthase, floral development and adaptive evolution.</title>
        <authorList>
            <person name="Zhang G.Q."/>
            <person name="Xu Q."/>
            <person name="Bian C."/>
            <person name="Tsai W.C."/>
            <person name="Yeh C.M."/>
            <person name="Liu K.W."/>
            <person name="Yoshida K."/>
            <person name="Zhang L.S."/>
            <person name="Chang S.B."/>
            <person name="Chen F."/>
            <person name="Shi Y."/>
            <person name="Su Y.Y."/>
            <person name="Zhang Y.Q."/>
            <person name="Chen L.J."/>
            <person name="Yin Y."/>
            <person name="Lin M."/>
            <person name="Huang H."/>
            <person name="Deng H."/>
            <person name="Wang Z.W."/>
            <person name="Zhu S.L."/>
            <person name="Zhao X."/>
            <person name="Deng C."/>
            <person name="Niu S.C."/>
            <person name="Huang J."/>
            <person name="Wang M."/>
            <person name="Liu G.H."/>
            <person name="Yang H.J."/>
            <person name="Xiao X.J."/>
            <person name="Hsiao Y.Y."/>
            <person name="Wu W.L."/>
            <person name="Chen Y.Y."/>
            <person name="Mitsuda N."/>
            <person name="Ohme-Takagi M."/>
            <person name="Luo Y.B."/>
            <person name="Van de Peer Y."/>
            <person name="Liu Z.J."/>
        </authorList>
    </citation>
    <scope>NUCLEOTIDE SEQUENCE [LARGE SCALE GENOMIC DNA]</scope>
    <source>
        <tissue evidence="1">The whole plant</tissue>
    </source>
</reference>
<name>A0A2I0VV57_9ASPA</name>
<keyword evidence="2" id="KW-1185">Reference proteome</keyword>
<dbReference type="Proteomes" id="UP000233837">
    <property type="component" value="Unassembled WGS sequence"/>
</dbReference>
<sequence length="173" mass="19530">MAGRGRQMENSGVYAGFRSDRPDLLVLEVAWNLFDIDVVRMVCGGRTTLEAGIVEDHIFVFLFLVIASSGDEPGKQVRSAIRIKNTRKSYVAFKAFGSISLIDDKRNCNASALILHLLLKFAVFKFVEHPENNEKPLLDQKNKVKFKIMSLKVKVHMEYVPELELLLTGDMLS</sequence>
<accession>A0A2I0VV57</accession>